<dbReference type="InterPro" id="IPR009702">
    <property type="entry name" value="DUF1284"/>
</dbReference>
<evidence type="ECO:0008006" key="3">
    <source>
        <dbReference type="Google" id="ProtNLM"/>
    </source>
</evidence>
<dbReference type="EMBL" id="FORH01000001">
    <property type="protein sequence ID" value="SFI64376.1"/>
    <property type="molecule type" value="Genomic_DNA"/>
</dbReference>
<organism evidence="1 2">
    <name type="scientific">Celeribacter neptunius</name>
    <dbReference type="NCBI Taxonomy" id="588602"/>
    <lineage>
        <taxon>Bacteria</taxon>
        <taxon>Pseudomonadati</taxon>
        <taxon>Pseudomonadota</taxon>
        <taxon>Alphaproteobacteria</taxon>
        <taxon>Rhodobacterales</taxon>
        <taxon>Roseobacteraceae</taxon>
        <taxon>Celeribacter</taxon>
    </lineage>
</organism>
<evidence type="ECO:0000313" key="2">
    <source>
        <dbReference type="Proteomes" id="UP000199630"/>
    </source>
</evidence>
<reference evidence="2" key="1">
    <citation type="submission" date="2016-10" db="EMBL/GenBank/DDBJ databases">
        <authorList>
            <person name="Varghese N."/>
            <person name="Submissions S."/>
        </authorList>
    </citation>
    <scope>NUCLEOTIDE SEQUENCE [LARGE SCALE GENOMIC DNA]</scope>
    <source>
        <strain evidence="2">DSM 26471</strain>
    </source>
</reference>
<dbReference type="Proteomes" id="UP000199630">
    <property type="component" value="Unassembled WGS sequence"/>
</dbReference>
<dbReference type="Pfam" id="PF06935">
    <property type="entry name" value="DUF1284"/>
    <property type="match status" value="1"/>
</dbReference>
<dbReference type="RefSeq" id="WP_090056694.1">
    <property type="nucleotide sequence ID" value="NZ_FORH01000001.1"/>
</dbReference>
<sequence>MTIRLRAHHLLCMLTYVGKGYSPGFVENYDGITPRLNAGEEIEITTGPDDICAPIACDHREHCHGASVLSRDAMAARDVAALLGRDIAPGARLSLTEAYLTRLRSAFATGEIRNACAGCDWVDLCTEVAKGGFHGTRLT</sequence>
<dbReference type="STRING" id="588602.SAMN04487991_0484"/>
<dbReference type="AlphaFoldDB" id="A0A1I3JW33"/>
<accession>A0A1I3JW33</accession>
<proteinExistence type="predicted"/>
<keyword evidence="2" id="KW-1185">Reference proteome</keyword>
<protein>
    <recommendedName>
        <fullName evidence="3">DUF1284 domain-containing protein</fullName>
    </recommendedName>
</protein>
<evidence type="ECO:0000313" key="1">
    <source>
        <dbReference type="EMBL" id="SFI64376.1"/>
    </source>
</evidence>
<gene>
    <name evidence="1" type="ORF">SAMN04487991_0484</name>
</gene>
<dbReference type="OrthoDB" id="6195504at2"/>
<name>A0A1I3JW33_9RHOB</name>